<dbReference type="Proteomes" id="UP000198847">
    <property type="component" value="Unassembled WGS sequence"/>
</dbReference>
<evidence type="ECO:0000313" key="4">
    <source>
        <dbReference type="EMBL" id="SEO33530.1"/>
    </source>
</evidence>
<feature type="domain" description="HTH tetR-type" evidence="3">
    <location>
        <begin position="4"/>
        <end position="64"/>
    </location>
</feature>
<dbReference type="AlphaFoldDB" id="A0A1H8NV73"/>
<gene>
    <name evidence="4" type="ORF">SAMN04490178_101244</name>
</gene>
<name>A0A1H8NV73_9FIRM</name>
<dbReference type="PANTHER" id="PTHR30328:SF54">
    <property type="entry name" value="HTH-TYPE TRANSCRIPTIONAL REPRESSOR SCO4008"/>
    <property type="match status" value="1"/>
</dbReference>
<dbReference type="PROSITE" id="PS01081">
    <property type="entry name" value="HTH_TETR_1"/>
    <property type="match status" value="1"/>
</dbReference>
<reference evidence="4 5" key="1">
    <citation type="submission" date="2016-10" db="EMBL/GenBank/DDBJ databases">
        <authorList>
            <person name="de Groot N.N."/>
        </authorList>
    </citation>
    <scope>NUCLEOTIDE SEQUENCE [LARGE SCALE GENOMIC DNA]</scope>
    <source>
        <strain evidence="4 5">DSM 13305</strain>
    </source>
</reference>
<evidence type="ECO:0000313" key="5">
    <source>
        <dbReference type="Proteomes" id="UP000198847"/>
    </source>
</evidence>
<dbReference type="RefSeq" id="WP_091743557.1">
    <property type="nucleotide sequence ID" value="NZ_FODY01000001.1"/>
</dbReference>
<dbReference type="InterPro" id="IPR050109">
    <property type="entry name" value="HTH-type_TetR-like_transc_reg"/>
</dbReference>
<dbReference type="GO" id="GO:0003677">
    <property type="term" value="F:DNA binding"/>
    <property type="evidence" value="ECO:0007669"/>
    <property type="project" value="UniProtKB-UniRule"/>
</dbReference>
<dbReference type="Pfam" id="PF00440">
    <property type="entry name" value="TetR_N"/>
    <property type="match status" value="1"/>
</dbReference>
<feature type="DNA-binding region" description="H-T-H motif" evidence="2">
    <location>
        <begin position="27"/>
        <end position="46"/>
    </location>
</feature>
<dbReference type="PROSITE" id="PS50977">
    <property type="entry name" value="HTH_TETR_2"/>
    <property type="match status" value="1"/>
</dbReference>
<dbReference type="Gene3D" id="1.10.357.10">
    <property type="entry name" value="Tetracycline Repressor, domain 2"/>
    <property type="match status" value="1"/>
</dbReference>
<dbReference type="InterPro" id="IPR001647">
    <property type="entry name" value="HTH_TetR"/>
</dbReference>
<evidence type="ECO:0000259" key="3">
    <source>
        <dbReference type="PROSITE" id="PS50977"/>
    </source>
</evidence>
<dbReference type="InterPro" id="IPR023772">
    <property type="entry name" value="DNA-bd_HTH_TetR-type_CS"/>
</dbReference>
<dbReference type="InterPro" id="IPR036271">
    <property type="entry name" value="Tet_transcr_reg_TetR-rel_C_sf"/>
</dbReference>
<organism evidence="4 5">
    <name type="scientific">Propionispora vibrioides</name>
    <dbReference type="NCBI Taxonomy" id="112903"/>
    <lineage>
        <taxon>Bacteria</taxon>
        <taxon>Bacillati</taxon>
        <taxon>Bacillota</taxon>
        <taxon>Negativicutes</taxon>
        <taxon>Selenomonadales</taxon>
        <taxon>Sporomusaceae</taxon>
        <taxon>Propionispora</taxon>
    </lineage>
</organism>
<dbReference type="OrthoDB" id="9789566at2"/>
<evidence type="ECO:0000256" key="2">
    <source>
        <dbReference type="PROSITE-ProRule" id="PRU00335"/>
    </source>
</evidence>
<keyword evidence="1 2" id="KW-0238">DNA-binding</keyword>
<dbReference type="STRING" id="112903.SAMN04490178_101244"/>
<sequence>MTEKDTQAKLIESATSLFAQRGYAAVSIRELADAAQVNSALISYHFGSKEGLYLAVLENQFRPITGLLQQAAQTTMSPEERIVYYAKGVYDIHKSRPFLIRFLHSELTNPTTGLDSVVKRYIGQIYPFLYQAFAEGVASRQFNAALNPGYAVLSLVGIMNFYFIAKPIAREFLTVDNEHDKNYLLQAVQIYLHGIKDNNYNS</sequence>
<keyword evidence="5" id="KW-1185">Reference proteome</keyword>
<dbReference type="GO" id="GO:0006355">
    <property type="term" value="P:regulation of DNA-templated transcription"/>
    <property type="evidence" value="ECO:0007669"/>
    <property type="project" value="UniProtKB-ARBA"/>
</dbReference>
<dbReference type="InterPro" id="IPR009057">
    <property type="entry name" value="Homeodomain-like_sf"/>
</dbReference>
<protein>
    <submittedName>
        <fullName evidence="4">Transcriptional regulator, TetR family</fullName>
    </submittedName>
</protein>
<dbReference type="SUPFAM" id="SSF48498">
    <property type="entry name" value="Tetracyclin repressor-like, C-terminal domain"/>
    <property type="match status" value="1"/>
</dbReference>
<accession>A0A1H8NV73</accession>
<dbReference type="PANTHER" id="PTHR30328">
    <property type="entry name" value="TRANSCRIPTIONAL REPRESSOR"/>
    <property type="match status" value="1"/>
</dbReference>
<proteinExistence type="predicted"/>
<dbReference type="SUPFAM" id="SSF46689">
    <property type="entry name" value="Homeodomain-like"/>
    <property type="match status" value="1"/>
</dbReference>
<dbReference type="Gene3D" id="1.10.10.60">
    <property type="entry name" value="Homeodomain-like"/>
    <property type="match status" value="1"/>
</dbReference>
<dbReference type="PRINTS" id="PR00455">
    <property type="entry name" value="HTHTETR"/>
</dbReference>
<dbReference type="EMBL" id="FODY01000001">
    <property type="protein sequence ID" value="SEO33530.1"/>
    <property type="molecule type" value="Genomic_DNA"/>
</dbReference>
<evidence type="ECO:0000256" key="1">
    <source>
        <dbReference type="ARBA" id="ARBA00023125"/>
    </source>
</evidence>